<dbReference type="KEGG" id="spol:FH971_11205"/>
<keyword evidence="4 7" id="KW-0812">Transmembrane</keyword>
<dbReference type="PANTHER" id="PTHR30462">
    <property type="entry name" value="INTERMEMBRANE TRANSPORT PROTEIN PQIB-RELATED"/>
    <property type="match status" value="1"/>
</dbReference>
<keyword evidence="2" id="KW-1003">Cell membrane</keyword>
<keyword evidence="3" id="KW-0997">Cell inner membrane</keyword>
<evidence type="ECO:0000313" key="9">
    <source>
        <dbReference type="EMBL" id="QDE31483.1"/>
    </source>
</evidence>
<dbReference type="PANTHER" id="PTHR30462:SF0">
    <property type="entry name" value="INTERMEMBRANE TRANSPORT PROTEIN YEBT"/>
    <property type="match status" value="1"/>
</dbReference>
<feature type="domain" description="Mce/MlaD" evidence="8">
    <location>
        <begin position="638"/>
        <end position="727"/>
    </location>
</feature>
<accession>A0A4Y5YG70</accession>
<dbReference type="Proteomes" id="UP000319809">
    <property type="component" value="Chromosome"/>
</dbReference>
<dbReference type="GO" id="GO:0005886">
    <property type="term" value="C:plasma membrane"/>
    <property type="evidence" value="ECO:0007669"/>
    <property type="project" value="UniProtKB-SubCell"/>
</dbReference>
<evidence type="ECO:0000256" key="4">
    <source>
        <dbReference type="ARBA" id="ARBA00022692"/>
    </source>
</evidence>
<evidence type="ECO:0000256" key="2">
    <source>
        <dbReference type="ARBA" id="ARBA00022475"/>
    </source>
</evidence>
<reference evidence="9 10" key="1">
    <citation type="submission" date="2019-06" db="EMBL/GenBank/DDBJ databases">
        <title>The genome of Shewanella sp. SM1901.</title>
        <authorList>
            <person name="Cha Q."/>
        </authorList>
    </citation>
    <scope>NUCLEOTIDE SEQUENCE [LARGE SCALE GENOMIC DNA]</scope>
    <source>
        <strain evidence="9 10">SM1901</strain>
    </source>
</reference>
<name>A0A4Y5YG70_9GAMM</name>
<evidence type="ECO:0000256" key="1">
    <source>
        <dbReference type="ARBA" id="ARBA00004533"/>
    </source>
</evidence>
<feature type="domain" description="Mce/MlaD" evidence="8">
    <location>
        <begin position="760"/>
        <end position="814"/>
    </location>
</feature>
<keyword evidence="5 7" id="KW-1133">Transmembrane helix</keyword>
<feature type="transmembrane region" description="Helical" evidence="7">
    <location>
        <begin position="14"/>
        <end position="34"/>
    </location>
</feature>
<comment type="subcellular location">
    <subcellularLocation>
        <location evidence="1">Cell inner membrane</location>
    </subcellularLocation>
</comment>
<keyword evidence="6 7" id="KW-0472">Membrane</keyword>
<evidence type="ECO:0000256" key="3">
    <source>
        <dbReference type="ARBA" id="ARBA00022519"/>
    </source>
</evidence>
<organism evidence="9 10">
    <name type="scientific">Shewanella polaris</name>
    <dbReference type="NCBI Taxonomy" id="2588449"/>
    <lineage>
        <taxon>Bacteria</taxon>
        <taxon>Pseudomonadati</taxon>
        <taxon>Pseudomonadota</taxon>
        <taxon>Gammaproteobacteria</taxon>
        <taxon>Alteromonadales</taxon>
        <taxon>Shewanellaceae</taxon>
        <taxon>Shewanella</taxon>
    </lineage>
</organism>
<evidence type="ECO:0000256" key="5">
    <source>
        <dbReference type="ARBA" id="ARBA00022989"/>
    </source>
</evidence>
<dbReference type="InterPro" id="IPR051800">
    <property type="entry name" value="PqiA-PqiB_transport"/>
</dbReference>
<feature type="domain" description="Mce/MlaD" evidence="8">
    <location>
        <begin position="390"/>
        <end position="447"/>
    </location>
</feature>
<dbReference type="AlphaFoldDB" id="A0A4Y5YG70"/>
<feature type="domain" description="Mce/MlaD" evidence="8">
    <location>
        <begin position="274"/>
        <end position="362"/>
    </location>
</feature>
<dbReference type="Pfam" id="PF02470">
    <property type="entry name" value="MlaD"/>
    <property type="match status" value="6"/>
</dbReference>
<gene>
    <name evidence="9" type="ORF">FH971_11205</name>
</gene>
<evidence type="ECO:0000313" key="10">
    <source>
        <dbReference type="Proteomes" id="UP000319809"/>
    </source>
</evidence>
<keyword evidence="10" id="KW-1185">Reference proteome</keyword>
<evidence type="ECO:0000259" key="8">
    <source>
        <dbReference type="Pfam" id="PF02470"/>
    </source>
</evidence>
<sequence>MTEIESPKIVKKKLFSPIWLLPVVALILGAWLGVKSIKESGIEILIHFPSAAGIDIGKTLVKYQGLSVGKVTDIGIDDDLKGVNVKVVMDYRADPFLNKNTLFWLVKPKASITGVEGLDTLFSGNYIAIQPGDGRSATIFEAQREAPAILPGSEGIMIELKSPKLGSIDVGSPVFFRQAPVGSVVSYRLDGNKQIIISAFVQEQYAHLVNKDSHFWNVSGLKIDASLSGVKVSTESIASILAGGISFDTGSNTLKAENGDVYTLYDDEVTAIGGVHFRLTAADSEDVNEGTAIIYRGVIIGEIEKVTLTETGVEFLARVEHQYQALITNDSQFWLSGAELSLKGVKHLGRLVTGSVINVLPGTQDSAEAETMQFNLASQAPDLLTQDKLSLTVVANTHTGISNGAQVRYKQLPIGSITSINLSQDFSAVEYHIEILPEFKNLLTKGSFFIPESALAINASLDGISVNTRDVTTMLEGAISLIPGNNKTLIPANSKLTLHESIESAQTLYAQQQMTHFSLTSIDGADLAEGSPIYYKKMQIGAVNKVNWFAKTDKFSIDINIDNKFAPLVNPKTVFWRNDAVAINASLAGVDINVAPLKGAIKGSITLGHIDDIVDEHSDQTNLRLYDTKQLALMQAKVINLTLPVSTKVADKAAIRYQGHKIGEVSHVKLNQDLNTLNAQAYIFGKYANHFSTSDSEYFIVDAQISLAGINAPETLLTGPYIGVIPGNSKEIVDNFVSQPHSSFEATVPKDALAFQLVDDQLGSIKVGTPLFFRGIKVGQIDGYQLDDSGTEISLFAHVNAEYSHLVNQTSQFWDASGIKLDVGLFSGAQLETGSLETILAGGIAFATQETTSDSNRINTTERFPLHENMQDEWAQWQPTQTK</sequence>
<dbReference type="RefSeq" id="WP_140234356.1">
    <property type="nucleotide sequence ID" value="NZ_CP041036.1"/>
</dbReference>
<feature type="domain" description="Mce/MlaD" evidence="8">
    <location>
        <begin position="158"/>
        <end position="223"/>
    </location>
</feature>
<dbReference type="EMBL" id="CP041036">
    <property type="protein sequence ID" value="QDE31483.1"/>
    <property type="molecule type" value="Genomic_DNA"/>
</dbReference>
<feature type="domain" description="Mce/MlaD" evidence="8">
    <location>
        <begin position="41"/>
        <end position="132"/>
    </location>
</feature>
<evidence type="ECO:0000256" key="6">
    <source>
        <dbReference type="ARBA" id="ARBA00023136"/>
    </source>
</evidence>
<dbReference type="InterPro" id="IPR003399">
    <property type="entry name" value="Mce/MlaD"/>
</dbReference>
<protein>
    <submittedName>
        <fullName evidence="9">MCE family protein</fullName>
    </submittedName>
</protein>
<evidence type="ECO:0000256" key="7">
    <source>
        <dbReference type="SAM" id="Phobius"/>
    </source>
</evidence>
<proteinExistence type="predicted"/>